<keyword evidence="3" id="KW-1185">Reference proteome</keyword>
<reference evidence="2 3" key="1">
    <citation type="submission" date="2018-11" db="EMBL/GenBank/DDBJ databases">
        <title>Novel bacteria species description.</title>
        <authorList>
            <person name="Han J.-H."/>
        </authorList>
    </citation>
    <scope>NUCLEOTIDE SEQUENCE [LARGE SCALE GENOMIC DNA]</scope>
    <source>
        <strain evidence="2 3">KCTC23259</strain>
    </source>
</reference>
<dbReference type="Pfam" id="PF01740">
    <property type="entry name" value="STAS"/>
    <property type="match status" value="1"/>
</dbReference>
<organism evidence="2 3">
    <name type="scientific">Lacihabitans soyangensis</name>
    <dbReference type="NCBI Taxonomy" id="869394"/>
    <lineage>
        <taxon>Bacteria</taxon>
        <taxon>Pseudomonadati</taxon>
        <taxon>Bacteroidota</taxon>
        <taxon>Cytophagia</taxon>
        <taxon>Cytophagales</taxon>
        <taxon>Leadbetterellaceae</taxon>
        <taxon>Lacihabitans</taxon>
    </lineage>
</organism>
<comment type="caution">
    <text evidence="2">The sequence shown here is derived from an EMBL/GenBank/DDBJ whole genome shotgun (WGS) entry which is preliminary data.</text>
</comment>
<dbReference type="InterPro" id="IPR002645">
    <property type="entry name" value="STAS_dom"/>
</dbReference>
<evidence type="ECO:0000313" key="2">
    <source>
        <dbReference type="EMBL" id="MCP9763844.1"/>
    </source>
</evidence>
<dbReference type="CDD" id="cd07043">
    <property type="entry name" value="STAS_anti-anti-sigma_factors"/>
    <property type="match status" value="1"/>
</dbReference>
<dbReference type="RefSeq" id="WP_255037609.1">
    <property type="nucleotide sequence ID" value="NZ_RJUF01000042.1"/>
</dbReference>
<feature type="domain" description="STAS" evidence="1">
    <location>
        <begin position="1"/>
        <end position="93"/>
    </location>
</feature>
<name>A0AAE3H4F2_9BACT</name>
<gene>
    <name evidence="2" type="ORF">EGI31_12855</name>
</gene>
<evidence type="ECO:0000313" key="3">
    <source>
        <dbReference type="Proteomes" id="UP001204144"/>
    </source>
</evidence>
<proteinExistence type="predicted"/>
<dbReference type="InterPro" id="IPR036513">
    <property type="entry name" value="STAS_dom_sf"/>
</dbReference>
<dbReference type="Proteomes" id="UP001204144">
    <property type="component" value="Unassembled WGS sequence"/>
</dbReference>
<sequence length="93" mass="10219">MNNVISITGDFTTEKALEWKEKLNALAVNSDSLKIDLTEVSDADIVGVNALVSSHKVLSDKNGQLQIVLKKGSRMAEMLHLTKFTAIFKTTEI</sequence>
<dbReference type="AlphaFoldDB" id="A0AAE3H4F2"/>
<protein>
    <submittedName>
        <fullName evidence="2">Anti-sigma factor antagonist</fullName>
    </submittedName>
</protein>
<dbReference type="EMBL" id="RJUF01000042">
    <property type="protein sequence ID" value="MCP9763844.1"/>
    <property type="molecule type" value="Genomic_DNA"/>
</dbReference>
<dbReference type="SUPFAM" id="SSF52091">
    <property type="entry name" value="SpoIIaa-like"/>
    <property type="match status" value="1"/>
</dbReference>
<dbReference type="Gene3D" id="3.30.750.24">
    <property type="entry name" value="STAS domain"/>
    <property type="match status" value="1"/>
</dbReference>
<evidence type="ECO:0000259" key="1">
    <source>
        <dbReference type="PROSITE" id="PS50801"/>
    </source>
</evidence>
<accession>A0AAE3H4F2</accession>
<dbReference type="PROSITE" id="PS50801">
    <property type="entry name" value="STAS"/>
    <property type="match status" value="1"/>
</dbReference>